<dbReference type="EMBL" id="RKHQ01000001">
    <property type="protein sequence ID" value="ROR97631.1"/>
    <property type="molecule type" value="Genomic_DNA"/>
</dbReference>
<proteinExistence type="predicted"/>
<sequence>MLTAPDRLRPSPATPLTPPTSPSSLAGPRLAAVSGAVPPETADAPHHPSPGRGACDSVRRLVATVLGSAQEPYLPWLATASLGQLHDAVALAAAQLDHERWAFGRLTSAGLAPAEPAASAWPIAPADGVRARPGDAGPAALPAAGDIDRVLRALALPLPVRAIPAVLPHPALLRRLTLTLLVEDGALGGAALGWLTASQALVAAGRFPGAAAIRAHGFGADTAAAWVDLLEQSSTLPCLALTESVLREHPDLTPMAFAGAQLAIRSAAALEQHLTAAWRAGRRLVSWPGPEVSETPGVVVDHRGEPGSGVMATAG</sequence>
<keyword evidence="3" id="KW-1185">Reference proteome</keyword>
<accession>A0A3N2DCX5</accession>
<dbReference type="Proteomes" id="UP000275356">
    <property type="component" value="Unassembled WGS sequence"/>
</dbReference>
<evidence type="ECO:0000313" key="2">
    <source>
        <dbReference type="EMBL" id="ROR97631.1"/>
    </source>
</evidence>
<evidence type="ECO:0000313" key="3">
    <source>
        <dbReference type="Proteomes" id="UP000275356"/>
    </source>
</evidence>
<evidence type="ECO:0000256" key="1">
    <source>
        <dbReference type="SAM" id="MobiDB-lite"/>
    </source>
</evidence>
<feature type="compositionally biased region" description="Pro residues" evidence="1">
    <location>
        <begin position="12"/>
        <end position="21"/>
    </location>
</feature>
<protein>
    <submittedName>
        <fullName evidence="2">Uncharacterized protein</fullName>
    </submittedName>
</protein>
<reference evidence="2 3" key="1">
    <citation type="submission" date="2018-11" db="EMBL/GenBank/DDBJ databases">
        <title>Sequencing the genomes of 1000 actinobacteria strains.</title>
        <authorList>
            <person name="Klenk H.-P."/>
        </authorList>
    </citation>
    <scope>NUCLEOTIDE SEQUENCE [LARGE SCALE GENOMIC DNA]</scope>
    <source>
        <strain evidence="2 3">DSM 13521</strain>
    </source>
</reference>
<comment type="caution">
    <text evidence="2">The sequence shown here is derived from an EMBL/GenBank/DDBJ whole genome shotgun (WGS) entry which is preliminary data.</text>
</comment>
<dbReference type="AlphaFoldDB" id="A0A3N2DCX5"/>
<feature type="region of interest" description="Disordered" evidence="1">
    <location>
        <begin position="1"/>
        <end position="28"/>
    </location>
</feature>
<name>A0A3N2DCX5_9MICO</name>
<organism evidence="2 3">
    <name type="scientific">Salana multivorans</name>
    <dbReference type="NCBI Taxonomy" id="120377"/>
    <lineage>
        <taxon>Bacteria</taxon>
        <taxon>Bacillati</taxon>
        <taxon>Actinomycetota</taxon>
        <taxon>Actinomycetes</taxon>
        <taxon>Micrococcales</taxon>
        <taxon>Beutenbergiaceae</taxon>
        <taxon>Salana</taxon>
    </lineage>
</organism>
<feature type="region of interest" description="Disordered" evidence="1">
    <location>
        <begin position="295"/>
        <end position="315"/>
    </location>
</feature>
<feature type="region of interest" description="Disordered" evidence="1">
    <location>
        <begin position="36"/>
        <end position="55"/>
    </location>
</feature>
<gene>
    <name evidence="2" type="ORF">EDD28_2232</name>
</gene>